<protein>
    <recommendedName>
        <fullName evidence="5">Big-1 domain-containing protein</fullName>
    </recommendedName>
</protein>
<dbReference type="RefSeq" id="WP_149307943.1">
    <property type="nucleotide sequence ID" value="NZ_SRSD01000007.1"/>
</dbReference>
<dbReference type="AlphaFoldDB" id="A0A5A9XBD6"/>
<evidence type="ECO:0000256" key="1">
    <source>
        <dbReference type="SAM" id="MobiDB-lite"/>
    </source>
</evidence>
<dbReference type="SUPFAM" id="SSF49373">
    <property type="entry name" value="Invasin/intimin cell-adhesion fragments"/>
    <property type="match status" value="1"/>
</dbReference>
<evidence type="ECO:0000313" key="3">
    <source>
        <dbReference type="EMBL" id="KAA0890462.1"/>
    </source>
</evidence>
<gene>
    <name evidence="3" type="ORF">ET418_12445</name>
</gene>
<dbReference type="OrthoDB" id="5396082at2"/>
<proteinExistence type="predicted"/>
<reference evidence="3 4" key="1">
    <citation type="submission" date="2019-04" db="EMBL/GenBank/DDBJ databases">
        <title>Geobacter ruber sp. nov., ferric-reducing bacteria isolated from paddy soil.</title>
        <authorList>
            <person name="Xu Z."/>
            <person name="Masuda Y."/>
            <person name="Itoh H."/>
            <person name="Senoo K."/>
        </authorList>
    </citation>
    <scope>NUCLEOTIDE SEQUENCE [LARGE SCALE GENOMIC DNA]</scope>
    <source>
        <strain evidence="3 4">Red88</strain>
    </source>
</reference>
<dbReference type="Gene3D" id="2.60.40.1120">
    <property type="entry name" value="Carboxypeptidase-like, regulatory domain"/>
    <property type="match status" value="1"/>
</dbReference>
<feature type="chain" id="PRO_5022877155" description="Big-1 domain-containing protein" evidence="2">
    <location>
        <begin position="21"/>
        <end position="419"/>
    </location>
</feature>
<evidence type="ECO:0008006" key="5">
    <source>
        <dbReference type="Google" id="ProtNLM"/>
    </source>
</evidence>
<feature type="region of interest" description="Disordered" evidence="1">
    <location>
        <begin position="28"/>
        <end position="61"/>
    </location>
</feature>
<dbReference type="InterPro" id="IPR008964">
    <property type="entry name" value="Invasin/intimin_cell_adhesion"/>
</dbReference>
<feature type="compositionally biased region" description="Gly residues" evidence="1">
    <location>
        <begin position="42"/>
        <end position="52"/>
    </location>
</feature>
<dbReference type="PROSITE" id="PS51257">
    <property type="entry name" value="PROKAR_LIPOPROTEIN"/>
    <property type="match status" value="1"/>
</dbReference>
<evidence type="ECO:0000313" key="4">
    <source>
        <dbReference type="Proteomes" id="UP000324298"/>
    </source>
</evidence>
<dbReference type="Proteomes" id="UP000324298">
    <property type="component" value="Unassembled WGS sequence"/>
</dbReference>
<evidence type="ECO:0000256" key="2">
    <source>
        <dbReference type="SAM" id="SignalP"/>
    </source>
</evidence>
<comment type="caution">
    <text evidence="3">The sequence shown here is derived from an EMBL/GenBank/DDBJ whole genome shotgun (WGS) entry which is preliminary data.</text>
</comment>
<feature type="compositionally biased region" description="Low complexity" evidence="1">
    <location>
        <begin position="28"/>
        <end position="41"/>
    </location>
</feature>
<name>A0A5A9XBD6_9BACT</name>
<accession>A0A5A9XBD6</accession>
<feature type="signal peptide" evidence="2">
    <location>
        <begin position="1"/>
        <end position="20"/>
    </location>
</feature>
<keyword evidence="4" id="KW-1185">Reference proteome</keyword>
<sequence length="419" mass="42851">MRYLKRLLPFILLVSSLALAGCGGSNAGTNSSASDQFSTGTTGSGSGSGAGTGTTPVTTQDPTFNLALTTDLVKPTDLTKLPQIDANNGTVLLTAQCLSVQGGVLIDPNAPGGDIKIAPGAPVPNSNIFYKILAGPGSITYPQYPNSPSIDHAITDNNGKAEAVYTAGNVLSTTNVIIEASTTIGTNTYRAYTTFQIVRGTGVITFITGKAPSDPDGTLISLTKTLDASFVGVPFEFMQQLPFKVTDSNGNPRVGIPVTLSVYSQLTNFASTSPVPQTITTDSAGTAIFNVGVSMTGPPINITHTDSIVYQAVTNDTTPLTAYGGFVVSLTTTVPPLALAPSNVSFAAGDGAGAMRTFAISGGVGPYTVNSSNTARITVSRFGTTVTATLVDASPWTETVTISVLDSAGQTASATILRQ</sequence>
<keyword evidence="2" id="KW-0732">Signal</keyword>
<dbReference type="EMBL" id="SRSD01000007">
    <property type="protein sequence ID" value="KAA0890462.1"/>
    <property type="molecule type" value="Genomic_DNA"/>
</dbReference>
<organism evidence="3 4">
    <name type="scientific">Oryzomonas rubra</name>
    <dbReference type="NCBI Taxonomy" id="2509454"/>
    <lineage>
        <taxon>Bacteria</taxon>
        <taxon>Pseudomonadati</taxon>
        <taxon>Thermodesulfobacteriota</taxon>
        <taxon>Desulfuromonadia</taxon>
        <taxon>Geobacterales</taxon>
        <taxon>Geobacteraceae</taxon>
        <taxon>Oryzomonas</taxon>
    </lineage>
</organism>